<name>X0VFH3_9ZZZZ</name>
<evidence type="ECO:0000313" key="1">
    <source>
        <dbReference type="EMBL" id="GAG11233.1"/>
    </source>
</evidence>
<gene>
    <name evidence="1" type="ORF">S01H1_39211</name>
</gene>
<sequence length="173" mass="19270">MALPYSPGQVPMQQLVLSVPKPSVGDIAIFNQYTYLDVVRLNTSPLGFIDQVFLLDDRNQEESVALIINGNWQIYGLMEPHTLSFIPKPVPRAMPLDTMIDTDIEFLDSLEGKSRAAVPRLIENVPSLDKLRGRKIWDLYVSQVEDIPGVLPPAVLVGFMNDPVIYAPKPQVG</sequence>
<dbReference type="EMBL" id="BARS01024728">
    <property type="protein sequence ID" value="GAG11233.1"/>
    <property type="molecule type" value="Genomic_DNA"/>
</dbReference>
<organism evidence="1">
    <name type="scientific">marine sediment metagenome</name>
    <dbReference type="NCBI Taxonomy" id="412755"/>
    <lineage>
        <taxon>unclassified sequences</taxon>
        <taxon>metagenomes</taxon>
        <taxon>ecological metagenomes</taxon>
    </lineage>
</organism>
<comment type="caution">
    <text evidence="1">The sequence shown here is derived from an EMBL/GenBank/DDBJ whole genome shotgun (WGS) entry which is preliminary data.</text>
</comment>
<reference evidence="1" key="1">
    <citation type="journal article" date="2014" name="Front. Microbiol.">
        <title>High frequency of phylogenetically diverse reductive dehalogenase-homologous genes in deep subseafloor sedimentary metagenomes.</title>
        <authorList>
            <person name="Kawai M."/>
            <person name="Futagami T."/>
            <person name="Toyoda A."/>
            <person name="Takaki Y."/>
            <person name="Nishi S."/>
            <person name="Hori S."/>
            <person name="Arai W."/>
            <person name="Tsubouchi T."/>
            <person name="Morono Y."/>
            <person name="Uchiyama I."/>
            <person name="Ito T."/>
            <person name="Fujiyama A."/>
            <person name="Inagaki F."/>
            <person name="Takami H."/>
        </authorList>
    </citation>
    <scope>NUCLEOTIDE SEQUENCE</scope>
    <source>
        <strain evidence="1">Expedition CK06-06</strain>
    </source>
</reference>
<feature type="non-terminal residue" evidence="1">
    <location>
        <position position="173"/>
    </location>
</feature>
<accession>X0VFH3</accession>
<dbReference type="AlphaFoldDB" id="X0VFH3"/>
<proteinExistence type="predicted"/>
<protein>
    <submittedName>
        <fullName evidence="1">Uncharacterized protein</fullName>
    </submittedName>
</protein>